<dbReference type="CDD" id="cd03801">
    <property type="entry name" value="GT4_PimA-like"/>
    <property type="match status" value="1"/>
</dbReference>
<dbReference type="Pfam" id="PF00534">
    <property type="entry name" value="Glycos_transf_1"/>
    <property type="match status" value="1"/>
</dbReference>
<dbReference type="PANTHER" id="PTHR46660:SF2">
    <property type="entry name" value="GLYCOSYLTRANSFERASE 1 DOMAIN-CONTAINING PROTEIN 1"/>
    <property type="match status" value="1"/>
</dbReference>
<feature type="domain" description="Glycosyl transferase family 1" evidence="2">
    <location>
        <begin position="163"/>
        <end position="317"/>
    </location>
</feature>
<reference evidence="3" key="1">
    <citation type="journal article" date="2015" name="Toxicon">
        <title>The transcriptomic and proteomic basis for the evolution of a novel venom phenotype within the Timber Rattlesnake (Crotalus horridus).</title>
        <authorList>
            <person name="Rokyta D.R."/>
            <person name="Wray K.P."/>
            <person name="McGivern J.J."/>
            <person name="Margres M.J."/>
        </authorList>
    </citation>
    <scope>NUCLEOTIDE SEQUENCE</scope>
    <source>
        <strain evidence="3">Type B</strain>
        <tissue evidence="3">Venom gland</tissue>
    </source>
</reference>
<evidence type="ECO:0000313" key="3">
    <source>
        <dbReference type="EMBL" id="JAG46726.1"/>
    </source>
</evidence>
<name>A0A0K8S0E5_CROHD</name>
<dbReference type="PANTHER" id="PTHR46660">
    <property type="match status" value="1"/>
</dbReference>
<dbReference type="GO" id="GO:0016757">
    <property type="term" value="F:glycosyltransferase activity"/>
    <property type="evidence" value="ECO:0007669"/>
    <property type="project" value="UniProtKB-KW"/>
</dbReference>
<dbReference type="EMBL" id="GBKD01000892">
    <property type="protein sequence ID" value="JAG46726.1"/>
    <property type="molecule type" value="Transcribed_RNA"/>
</dbReference>
<evidence type="ECO:0000256" key="1">
    <source>
        <dbReference type="ARBA" id="ARBA00022676"/>
    </source>
</evidence>
<dbReference type="InterPro" id="IPR001296">
    <property type="entry name" value="Glyco_trans_1"/>
</dbReference>
<sequence>MRLLLLAPGRAQTGNGTTARRIQDHLQAAGHLCLLKDTSDYDSPLAISNLISSEKLEAALGIHLFKAGRLLQESPVPFGIIFGGTDVNEDAKSEEKALIMEKVLDEARFAVSFTEAMREAAATYWPQSRNKICVQAQGIVSLPNRQHNWTEYLQRAGIVQVDQNLYIFLLICGLRRVKDPLYLLDVFSEWHQEDSRVHLIIVGPPADPAFAKEVKEKVKRATGVHLLPAIRQEDLHAVMENCFAVVNSSVSEGMSAAILEAMDLNVPVLARNIPGNAAIIVHQTTGLLYSTPQEFIQLARTLIKDPLLHREIIRKAHEYVLKHHSWEKERKVYQNLVLKLHEGSCLRQP</sequence>
<dbReference type="AlphaFoldDB" id="A0A0K8S0E5"/>
<accession>A0A0K8S0E5</accession>
<keyword evidence="1" id="KW-0328">Glycosyltransferase</keyword>
<protein>
    <submittedName>
        <fullName evidence="3">Glycosyltransferase 1 domain-containing protein 1</fullName>
    </submittedName>
</protein>
<dbReference type="Gene3D" id="3.40.50.2000">
    <property type="entry name" value="Glycogen Phosphorylase B"/>
    <property type="match status" value="2"/>
</dbReference>
<organism evidence="3">
    <name type="scientific">Crotalus horridus</name>
    <name type="common">Timber rattlesnake</name>
    <dbReference type="NCBI Taxonomy" id="35024"/>
    <lineage>
        <taxon>Eukaryota</taxon>
        <taxon>Metazoa</taxon>
        <taxon>Chordata</taxon>
        <taxon>Craniata</taxon>
        <taxon>Vertebrata</taxon>
        <taxon>Euteleostomi</taxon>
        <taxon>Lepidosauria</taxon>
        <taxon>Squamata</taxon>
        <taxon>Bifurcata</taxon>
        <taxon>Unidentata</taxon>
        <taxon>Episquamata</taxon>
        <taxon>Toxicofera</taxon>
        <taxon>Serpentes</taxon>
        <taxon>Colubroidea</taxon>
        <taxon>Viperidae</taxon>
        <taxon>Crotalinae</taxon>
        <taxon>Crotalus</taxon>
    </lineage>
</organism>
<evidence type="ECO:0000259" key="2">
    <source>
        <dbReference type="Pfam" id="PF00534"/>
    </source>
</evidence>
<dbReference type="InterPro" id="IPR052622">
    <property type="entry name" value="Glycosyltransferase_G1"/>
</dbReference>
<dbReference type="SUPFAM" id="SSF53756">
    <property type="entry name" value="UDP-Glycosyltransferase/glycogen phosphorylase"/>
    <property type="match status" value="1"/>
</dbReference>
<keyword evidence="3" id="KW-0808">Transferase</keyword>
<proteinExistence type="predicted"/>